<dbReference type="SUPFAM" id="SSF158235">
    <property type="entry name" value="SOCS box-like"/>
    <property type="match status" value="1"/>
</dbReference>
<keyword evidence="2" id="KW-0734">Signal transduction inhibitor</keyword>
<keyword evidence="3" id="KW-0833">Ubl conjugation pathway</keyword>
<organism evidence="9 10">
    <name type="scientific">Sinanodonta woodiana</name>
    <name type="common">Chinese pond mussel</name>
    <name type="synonym">Anodonta woodiana</name>
    <dbReference type="NCBI Taxonomy" id="1069815"/>
    <lineage>
        <taxon>Eukaryota</taxon>
        <taxon>Metazoa</taxon>
        <taxon>Spiralia</taxon>
        <taxon>Lophotrochozoa</taxon>
        <taxon>Mollusca</taxon>
        <taxon>Bivalvia</taxon>
        <taxon>Autobranchia</taxon>
        <taxon>Heteroconchia</taxon>
        <taxon>Palaeoheterodonta</taxon>
        <taxon>Unionida</taxon>
        <taxon>Unionoidea</taxon>
        <taxon>Unionidae</taxon>
        <taxon>Unioninae</taxon>
        <taxon>Sinanodonta</taxon>
    </lineage>
</organism>
<feature type="region of interest" description="Disordered" evidence="6">
    <location>
        <begin position="11"/>
        <end position="37"/>
    </location>
</feature>
<dbReference type="PRINTS" id="PR00401">
    <property type="entry name" value="SH2DOMAIN"/>
</dbReference>
<keyword evidence="10" id="KW-1185">Reference proteome</keyword>
<comment type="caution">
    <text evidence="9">The sequence shown here is derived from an EMBL/GenBank/DDBJ whole genome shotgun (WGS) entry which is preliminary data.</text>
</comment>
<evidence type="ECO:0000256" key="2">
    <source>
        <dbReference type="ARBA" id="ARBA00022700"/>
    </source>
</evidence>
<dbReference type="Gene3D" id="3.30.505.10">
    <property type="entry name" value="SH2 domain"/>
    <property type="match status" value="1"/>
</dbReference>
<dbReference type="SMART" id="SM00252">
    <property type="entry name" value="SH2"/>
    <property type="match status" value="1"/>
</dbReference>
<evidence type="ECO:0000256" key="3">
    <source>
        <dbReference type="ARBA" id="ARBA00022786"/>
    </source>
</evidence>
<dbReference type="Proteomes" id="UP001634394">
    <property type="component" value="Unassembled WGS sequence"/>
</dbReference>
<evidence type="ECO:0000256" key="4">
    <source>
        <dbReference type="ARBA" id="ARBA00022999"/>
    </source>
</evidence>
<dbReference type="SUPFAM" id="SSF55550">
    <property type="entry name" value="SH2 domain"/>
    <property type="match status" value="1"/>
</dbReference>
<proteinExistence type="predicted"/>
<dbReference type="EMBL" id="JBJQND010000005">
    <property type="protein sequence ID" value="KAL3877753.1"/>
    <property type="molecule type" value="Genomic_DNA"/>
</dbReference>
<dbReference type="InterPro" id="IPR036036">
    <property type="entry name" value="SOCS_box-like_dom_sf"/>
</dbReference>
<dbReference type="PROSITE" id="PS50001">
    <property type="entry name" value="SH2"/>
    <property type="match status" value="1"/>
</dbReference>
<dbReference type="PANTHER" id="PTHR10155:SF16">
    <property type="entry name" value="SUPPRESSOR OF CYTOKINE SIGNALING 2"/>
    <property type="match status" value="1"/>
</dbReference>
<dbReference type="CDD" id="cd09923">
    <property type="entry name" value="SH2_SOCS_family"/>
    <property type="match status" value="1"/>
</dbReference>
<evidence type="ECO:0000313" key="10">
    <source>
        <dbReference type="Proteomes" id="UP001634394"/>
    </source>
</evidence>
<dbReference type="GO" id="GO:0009968">
    <property type="term" value="P:negative regulation of signal transduction"/>
    <property type="evidence" value="ECO:0007669"/>
    <property type="project" value="UniProtKB-KW"/>
</dbReference>
<reference evidence="9 10" key="1">
    <citation type="submission" date="2024-11" db="EMBL/GenBank/DDBJ databases">
        <title>Chromosome-level genome assembly of the freshwater bivalve Anodonta woodiana.</title>
        <authorList>
            <person name="Chen X."/>
        </authorList>
    </citation>
    <scope>NUCLEOTIDE SEQUENCE [LARGE SCALE GENOMIC DNA]</scope>
    <source>
        <strain evidence="9">MN2024</strain>
        <tissue evidence="9">Gills</tissue>
    </source>
</reference>
<dbReference type="InterPro" id="IPR001496">
    <property type="entry name" value="SOCS_box"/>
</dbReference>
<dbReference type="InterPro" id="IPR036860">
    <property type="entry name" value="SH2_dom_sf"/>
</dbReference>
<dbReference type="Pfam" id="PF00017">
    <property type="entry name" value="SH2"/>
    <property type="match status" value="1"/>
</dbReference>
<dbReference type="SMART" id="SM00969">
    <property type="entry name" value="SOCS_box"/>
    <property type="match status" value="1"/>
</dbReference>
<dbReference type="InterPro" id="IPR000980">
    <property type="entry name" value="SH2"/>
</dbReference>
<gene>
    <name evidence="9" type="ORF">ACJMK2_035415</name>
</gene>
<accession>A0ABD3WYS7</accession>
<sequence length="233" mass="26808">MTIQNLMASHNHGPKWSGDTNSSVEKAEEGEGKRDQGQLRRRDYDYCKNDLYVQIRIASMLLLGCYYYEDIDSNESKKLLKGSPTGTFLVRDSSDQNYLYTLSVKTNRGPTSIRIVYEHGRFSLDADEKAKPHMPTFSCLMELIDYYVRLSRGKKSELCRFLERSGRKDLPVILKTPRLHSVPSLKHLCRLTINGCLPIRDFTRVKVHVQAFASRLSLPKVLQSYITEYPYAS</sequence>
<evidence type="ECO:0000259" key="7">
    <source>
        <dbReference type="PROSITE" id="PS50001"/>
    </source>
</evidence>
<evidence type="ECO:0000256" key="5">
    <source>
        <dbReference type="PROSITE-ProRule" id="PRU00191"/>
    </source>
</evidence>
<feature type="domain" description="SH2" evidence="7">
    <location>
        <begin position="66"/>
        <end position="178"/>
    </location>
</feature>
<feature type="domain" description="SOCS box" evidence="8">
    <location>
        <begin position="169"/>
        <end position="232"/>
    </location>
</feature>
<dbReference type="Pfam" id="PF07525">
    <property type="entry name" value="SOCS_box"/>
    <property type="match status" value="1"/>
</dbReference>
<name>A0ABD3WYS7_SINWO</name>
<evidence type="ECO:0000259" key="8">
    <source>
        <dbReference type="PROSITE" id="PS50225"/>
    </source>
</evidence>
<keyword evidence="4 5" id="KW-0727">SH2 domain</keyword>
<dbReference type="SMART" id="SM00253">
    <property type="entry name" value="SOCS"/>
    <property type="match status" value="1"/>
</dbReference>
<evidence type="ECO:0000313" key="9">
    <source>
        <dbReference type="EMBL" id="KAL3877753.1"/>
    </source>
</evidence>
<evidence type="ECO:0008006" key="11">
    <source>
        <dbReference type="Google" id="ProtNLM"/>
    </source>
</evidence>
<evidence type="ECO:0000256" key="6">
    <source>
        <dbReference type="SAM" id="MobiDB-lite"/>
    </source>
</evidence>
<dbReference type="CDD" id="cd03587">
    <property type="entry name" value="SOCS"/>
    <property type="match status" value="1"/>
</dbReference>
<keyword evidence="1" id="KW-0341">Growth regulation</keyword>
<protein>
    <recommendedName>
        <fullName evidence="11">Suppressor of cytokine signaling 2</fullName>
    </recommendedName>
</protein>
<dbReference type="PANTHER" id="PTHR10155">
    <property type="entry name" value="PHOSPHATIDYLINOSITOL 3-KINASE REGULATORY SUBUNIT"/>
    <property type="match status" value="1"/>
</dbReference>
<feature type="compositionally biased region" description="Basic and acidic residues" evidence="6">
    <location>
        <begin position="25"/>
        <end position="37"/>
    </location>
</feature>
<dbReference type="Gene3D" id="1.10.750.20">
    <property type="entry name" value="SOCS box"/>
    <property type="match status" value="1"/>
</dbReference>
<evidence type="ECO:0000256" key="1">
    <source>
        <dbReference type="ARBA" id="ARBA00022604"/>
    </source>
</evidence>
<dbReference type="AlphaFoldDB" id="A0ABD3WYS7"/>
<dbReference type="PROSITE" id="PS50225">
    <property type="entry name" value="SOCS"/>
    <property type="match status" value="1"/>
</dbReference>